<dbReference type="AlphaFoldDB" id="A0AAP5I8D1"/>
<keyword evidence="3" id="KW-0227">DNA damage</keyword>
<dbReference type="GO" id="GO:0106300">
    <property type="term" value="P:protein-DNA covalent cross-linking repair"/>
    <property type="evidence" value="ECO:0007669"/>
    <property type="project" value="InterPro"/>
</dbReference>
<evidence type="ECO:0000256" key="4">
    <source>
        <dbReference type="ARBA" id="ARBA00022801"/>
    </source>
</evidence>
<keyword evidence="2 8" id="KW-0645">Protease</keyword>
<evidence type="ECO:0000256" key="7">
    <source>
        <dbReference type="ARBA" id="ARBA00023239"/>
    </source>
</evidence>
<dbReference type="SUPFAM" id="SSF143081">
    <property type="entry name" value="BB1717-like"/>
    <property type="match status" value="1"/>
</dbReference>
<dbReference type="GO" id="GO:0006508">
    <property type="term" value="P:proteolysis"/>
    <property type="evidence" value="ECO:0007669"/>
    <property type="project" value="UniProtKB-KW"/>
</dbReference>
<keyword evidence="7" id="KW-0456">Lyase</keyword>
<evidence type="ECO:0000256" key="3">
    <source>
        <dbReference type="ARBA" id="ARBA00022763"/>
    </source>
</evidence>
<organism evidence="9 10">
    <name type="scientific">Aetokthonos hydrillicola Thurmond2011</name>
    <dbReference type="NCBI Taxonomy" id="2712845"/>
    <lineage>
        <taxon>Bacteria</taxon>
        <taxon>Bacillati</taxon>
        <taxon>Cyanobacteriota</taxon>
        <taxon>Cyanophyceae</taxon>
        <taxon>Nostocales</taxon>
        <taxon>Hapalosiphonaceae</taxon>
        <taxon>Aetokthonos</taxon>
    </lineage>
</organism>
<accession>A0AAP5I8D1</accession>
<evidence type="ECO:0000256" key="8">
    <source>
        <dbReference type="RuleBase" id="RU364100"/>
    </source>
</evidence>
<dbReference type="Proteomes" id="UP000667802">
    <property type="component" value="Unassembled WGS sequence"/>
</dbReference>
<dbReference type="GO" id="GO:0016829">
    <property type="term" value="F:lyase activity"/>
    <property type="evidence" value="ECO:0007669"/>
    <property type="project" value="UniProtKB-KW"/>
</dbReference>
<reference evidence="10" key="1">
    <citation type="journal article" date="2021" name="Science">
        <title>Hunting the eagle killer: A cyanobacterial neurotoxin causes vacuolar myelinopathy.</title>
        <authorList>
            <person name="Breinlinger S."/>
            <person name="Phillips T.J."/>
            <person name="Haram B.N."/>
            <person name="Mares J."/>
            <person name="Martinez Yerena J.A."/>
            <person name="Hrouzek P."/>
            <person name="Sobotka R."/>
            <person name="Henderson W.M."/>
            <person name="Schmieder P."/>
            <person name="Williams S.M."/>
            <person name="Lauderdale J.D."/>
            <person name="Wilde H.D."/>
            <person name="Gerrin W."/>
            <person name="Kust A."/>
            <person name="Washington J.W."/>
            <person name="Wagner C."/>
            <person name="Geier B."/>
            <person name="Liebeke M."/>
            <person name="Enke H."/>
            <person name="Niedermeyer T.H.J."/>
            <person name="Wilde S.B."/>
        </authorList>
    </citation>
    <scope>NUCLEOTIDE SEQUENCE [LARGE SCALE GENOMIC DNA]</scope>
    <source>
        <strain evidence="10">Thurmond2011</strain>
    </source>
</reference>
<dbReference type="RefSeq" id="WP_208345580.1">
    <property type="nucleotide sequence ID" value="NZ_CAWQFN010000695.1"/>
</dbReference>
<gene>
    <name evidence="9" type="ORF">G7B40_013785</name>
</gene>
<evidence type="ECO:0000256" key="5">
    <source>
        <dbReference type="ARBA" id="ARBA00023124"/>
    </source>
</evidence>
<evidence type="ECO:0000313" key="10">
    <source>
        <dbReference type="Proteomes" id="UP000667802"/>
    </source>
</evidence>
<dbReference type="EMBL" id="JAALHA020000005">
    <property type="protein sequence ID" value="MDR9895629.1"/>
    <property type="molecule type" value="Genomic_DNA"/>
</dbReference>
<evidence type="ECO:0000313" key="9">
    <source>
        <dbReference type="EMBL" id="MDR9895629.1"/>
    </source>
</evidence>
<dbReference type="InterPro" id="IPR036590">
    <property type="entry name" value="SRAP-like"/>
</dbReference>
<evidence type="ECO:0000256" key="1">
    <source>
        <dbReference type="ARBA" id="ARBA00008136"/>
    </source>
</evidence>
<dbReference type="PANTHER" id="PTHR13604:SF0">
    <property type="entry name" value="ABASIC SITE PROCESSING PROTEIN HMCES"/>
    <property type="match status" value="1"/>
</dbReference>
<dbReference type="InterPro" id="IPR003738">
    <property type="entry name" value="SRAP"/>
</dbReference>
<dbReference type="EC" id="3.4.-.-" evidence="8"/>
<proteinExistence type="inferred from homology"/>
<comment type="caution">
    <text evidence="9">The sequence shown here is derived from an EMBL/GenBank/DDBJ whole genome shotgun (WGS) entry which is preliminary data.</text>
</comment>
<dbReference type="Gene3D" id="3.90.1680.10">
    <property type="entry name" value="SOS response associated peptidase-like"/>
    <property type="match status" value="1"/>
</dbReference>
<keyword evidence="6" id="KW-0238">DNA-binding</keyword>
<keyword evidence="5" id="KW-0190">Covalent protein-DNA linkage</keyword>
<comment type="similarity">
    <text evidence="1 8">Belongs to the SOS response-associated peptidase family.</text>
</comment>
<keyword evidence="4 8" id="KW-0378">Hydrolase</keyword>
<protein>
    <recommendedName>
        <fullName evidence="8">Abasic site processing protein</fullName>
        <ecNumber evidence="8">3.4.-.-</ecNumber>
    </recommendedName>
</protein>
<dbReference type="PANTHER" id="PTHR13604">
    <property type="entry name" value="DC12-RELATED"/>
    <property type="match status" value="1"/>
</dbReference>
<dbReference type="Pfam" id="PF02586">
    <property type="entry name" value="SRAP"/>
    <property type="match status" value="1"/>
</dbReference>
<keyword evidence="10" id="KW-1185">Reference proteome</keyword>
<evidence type="ECO:0000256" key="2">
    <source>
        <dbReference type="ARBA" id="ARBA00022670"/>
    </source>
</evidence>
<sequence length="223" mass="25496">MCGRYTLTKTKEALSQAFSVDPDIEIEAQYNIAPTQMVIALLCNQNSKEREFKRLRWGLIPSWAKDPTIGAKLINARSETVAEKPAFRAAFLRRRCLIVADGFYEWKKQSGKKQPFYFCLEDKQAFGFAGLWEQWESPEGEEIASCTILTTKPNELVESLHDRMPVILEKQDYNLWLDPQVQTPEPLQQILDPYPASSMIGYPVSTIVNNPKYNSPECIVQIS</sequence>
<evidence type="ECO:0000256" key="6">
    <source>
        <dbReference type="ARBA" id="ARBA00023125"/>
    </source>
</evidence>
<name>A0AAP5I8D1_9CYAN</name>
<dbReference type="GO" id="GO:0003697">
    <property type="term" value="F:single-stranded DNA binding"/>
    <property type="evidence" value="ECO:0007669"/>
    <property type="project" value="InterPro"/>
</dbReference>
<dbReference type="GO" id="GO:0008233">
    <property type="term" value="F:peptidase activity"/>
    <property type="evidence" value="ECO:0007669"/>
    <property type="project" value="UniProtKB-KW"/>
</dbReference>